<dbReference type="GeneID" id="7201577"/>
<keyword evidence="5 6" id="KW-0009">Actin-binding</keyword>
<dbReference type="GO" id="GO:0000146">
    <property type="term" value="F:microfilament motor activity"/>
    <property type="evidence" value="ECO:0007669"/>
    <property type="project" value="TreeGrafter"/>
</dbReference>
<dbReference type="InterPro" id="IPR001609">
    <property type="entry name" value="Myosin_head_motor_dom-like"/>
</dbReference>
<dbReference type="OrthoDB" id="6108017at2759"/>
<protein>
    <recommendedName>
        <fullName evidence="8">Myosin motor domain-containing protein</fullName>
    </recommendedName>
</protein>
<organism evidence="9 10">
    <name type="scientific">Phaeodactylum tricornutum (strain CCAP 1055/1)</name>
    <dbReference type="NCBI Taxonomy" id="556484"/>
    <lineage>
        <taxon>Eukaryota</taxon>
        <taxon>Sar</taxon>
        <taxon>Stramenopiles</taxon>
        <taxon>Ochrophyta</taxon>
        <taxon>Bacillariophyta</taxon>
        <taxon>Bacillariophyceae</taxon>
        <taxon>Bacillariophycidae</taxon>
        <taxon>Naviculales</taxon>
        <taxon>Phaeodactylaceae</taxon>
        <taxon>Phaeodactylum</taxon>
    </lineage>
</organism>
<reference evidence="10" key="2">
    <citation type="submission" date="2008-08" db="EMBL/GenBank/DDBJ databases">
        <authorList>
            <consortium name="Diatom Consortium"/>
            <person name="Grigoriev I."/>
            <person name="Grimwood J."/>
            <person name="Kuo A."/>
            <person name="Otillar R.P."/>
            <person name="Salamov A."/>
            <person name="Detter J.C."/>
            <person name="Lindquist E."/>
            <person name="Shapiro H."/>
            <person name="Lucas S."/>
            <person name="Glavina del Rio T."/>
            <person name="Pitluck S."/>
            <person name="Rokhsar D."/>
            <person name="Bowler C."/>
        </authorList>
    </citation>
    <scope>GENOME REANNOTATION</scope>
    <source>
        <strain evidence="10">CCAP 1055/1</strain>
    </source>
</reference>
<dbReference type="PROSITE" id="PS51456">
    <property type="entry name" value="MYOSIN_MOTOR"/>
    <property type="match status" value="1"/>
</dbReference>
<feature type="region of interest" description="Disordered" evidence="7">
    <location>
        <begin position="202"/>
        <end position="221"/>
    </location>
</feature>
<feature type="non-terminal residue" evidence="9">
    <location>
        <position position="867"/>
    </location>
</feature>
<dbReference type="PaxDb" id="2850-Phatr52058"/>
<dbReference type="EMBL" id="CM000613">
    <property type="protein sequence ID" value="EEC47670.1"/>
    <property type="molecule type" value="Genomic_DNA"/>
</dbReference>
<dbReference type="GO" id="GO:0051015">
    <property type="term" value="F:actin filament binding"/>
    <property type="evidence" value="ECO:0007669"/>
    <property type="project" value="TreeGrafter"/>
</dbReference>
<evidence type="ECO:0000313" key="10">
    <source>
        <dbReference type="Proteomes" id="UP000000759"/>
    </source>
</evidence>
<dbReference type="InterPro" id="IPR036961">
    <property type="entry name" value="Kinesin_motor_dom_sf"/>
</dbReference>
<evidence type="ECO:0000256" key="2">
    <source>
        <dbReference type="ARBA" id="ARBA00022840"/>
    </source>
</evidence>
<evidence type="ECO:0000313" key="9">
    <source>
        <dbReference type="EMBL" id="EEC47670.1"/>
    </source>
</evidence>
<dbReference type="RefSeq" id="XP_002181018.1">
    <property type="nucleotide sequence ID" value="XM_002180982.1"/>
</dbReference>
<dbReference type="STRING" id="556484.B7G1E5"/>
<dbReference type="PRINTS" id="PR00193">
    <property type="entry name" value="MYOSINHEAVY"/>
</dbReference>
<dbReference type="Gene3D" id="6.20.240.20">
    <property type="match status" value="1"/>
</dbReference>
<keyword evidence="1 6" id="KW-0547">Nucleotide-binding</keyword>
<feature type="binding site" evidence="6">
    <location>
        <begin position="177"/>
        <end position="184"/>
    </location>
    <ligand>
        <name>ATP</name>
        <dbReference type="ChEBI" id="CHEBI:30616"/>
    </ligand>
</feature>
<keyword evidence="4 6" id="KW-0505">Motor protein</keyword>
<keyword evidence="3 6" id="KW-0518">Myosin</keyword>
<evidence type="ECO:0000256" key="4">
    <source>
        <dbReference type="ARBA" id="ARBA00023175"/>
    </source>
</evidence>
<evidence type="ECO:0000259" key="8">
    <source>
        <dbReference type="PROSITE" id="PS51456"/>
    </source>
</evidence>
<dbReference type="Gene3D" id="1.20.5.190">
    <property type="match status" value="1"/>
</dbReference>
<keyword evidence="2 6" id="KW-0067">ATP-binding</keyword>
<feature type="domain" description="Myosin motor" evidence="8">
    <location>
        <begin position="81"/>
        <end position="777"/>
    </location>
</feature>
<sequence length="867" mass="97728">MEVTLPTPSSSHALLRSGSQYFAEEEAFEVIVTVDPEQLKTADHEDIKLRNLPTSFHLSGEDPEAGVIASPGTRVDSTVVGGVDDLIGLTHLHEPAILHALRLRYDADIIYTATGPILIAVNPFKRMDHIYNDSVMETYRVQGEEGTRRLAPHVYQTSDDAYRQRNAPTNQSVLVSGESGAGKTVTTKIVLNYFAMLSKRRAETTRSTPSKSGSPAREGVSIEQQVLKSNPILESFGNARTIRNDNSSRFGKYIDIRFTRSGKLSGASVETYLLEKVRLIHPGLGERNYHVFYQFLAAATPRERRELYIGNMQYGDFRLLSQSGTYDRRDGVSDGTNHQEMLDAMSTMGFSPEIIRSLMRLVTGVLFAGNCTFTSSRDGESCRLDETDAALACAALLGISFEGLAASLTARVILAGDEIVHKPLTIEESTKALEALIKAVYGAMFDFIVETVNESIVDERATDGTASIGVLDIFGFETFETNSFEQLCINYTNEALQQQFNKYVFKLEQQEYEKEGIMWKFISFPDNQDVLDLIDKKHTGVLALLDEQCILPRSTDEKYTRYLYGRCDNHPRFNASSAQRVDHLFSIEHYAGYVEYNTDSWIEKNKDQLPAASSDLLKSSTFEFINEIQKFVRSEERAGRGTVATKSVSSQFSTQLRILRARIDETVPHYIRCLKPNDELASDYFEPKNVVEQLRCGGVLEAVRVSRAGYPTRYPHEVFLARYYILGDQRDETPQKSVSEFESLDFASRCAVAGLQLGRTKVFLRREAFDRIEGMRSDKFHFAASLIQKVVRGKLGVTHYMQMRQAVIIIQSTFRMKLSCYRAEGLRYLGAIVKIQNAWRGCSARIFMEEIVMARRYAAIVIQRAFR</sequence>
<reference evidence="9 10" key="1">
    <citation type="journal article" date="2008" name="Nature">
        <title>The Phaeodactylum genome reveals the evolutionary history of diatom genomes.</title>
        <authorList>
            <person name="Bowler C."/>
            <person name="Allen A.E."/>
            <person name="Badger J.H."/>
            <person name="Grimwood J."/>
            <person name="Jabbari K."/>
            <person name="Kuo A."/>
            <person name="Maheswari U."/>
            <person name="Martens C."/>
            <person name="Maumus F."/>
            <person name="Otillar R.P."/>
            <person name="Rayko E."/>
            <person name="Salamov A."/>
            <person name="Vandepoele K."/>
            <person name="Beszteri B."/>
            <person name="Gruber A."/>
            <person name="Heijde M."/>
            <person name="Katinka M."/>
            <person name="Mock T."/>
            <person name="Valentin K."/>
            <person name="Verret F."/>
            <person name="Berges J.A."/>
            <person name="Brownlee C."/>
            <person name="Cadoret J.P."/>
            <person name="Chiovitti A."/>
            <person name="Choi C.J."/>
            <person name="Coesel S."/>
            <person name="De Martino A."/>
            <person name="Detter J.C."/>
            <person name="Durkin C."/>
            <person name="Falciatore A."/>
            <person name="Fournet J."/>
            <person name="Haruta M."/>
            <person name="Huysman M.J."/>
            <person name="Jenkins B.D."/>
            <person name="Jiroutova K."/>
            <person name="Jorgensen R.E."/>
            <person name="Joubert Y."/>
            <person name="Kaplan A."/>
            <person name="Kroger N."/>
            <person name="Kroth P.G."/>
            <person name="La Roche J."/>
            <person name="Lindquist E."/>
            <person name="Lommer M."/>
            <person name="Martin-Jezequel V."/>
            <person name="Lopez P.J."/>
            <person name="Lucas S."/>
            <person name="Mangogna M."/>
            <person name="McGinnis K."/>
            <person name="Medlin L.K."/>
            <person name="Montsant A."/>
            <person name="Oudot-Le Secq M.P."/>
            <person name="Napoli C."/>
            <person name="Obornik M."/>
            <person name="Parker M.S."/>
            <person name="Petit J.L."/>
            <person name="Porcel B.M."/>
            <person name="Poulsen N."/>
            <person name="Robison M."/>
            <person name="Rychlewski L."/>
            <person name="Rynearson T.A."/>
            <person name="Schmutz J."/>
            <person name="Shapiro H."/>
            <person name="Siaut M."/>
            <person name="Stanley M."/>
            <person name="Sussman M.R."/>
            <person name="Taylor A.R."/>
            <person name="Vardi A."/>
            <person name="von Dassow P."/>
            <person name="Vyverman W."/>
            <person name="Willis A."/>
            <person name="Wyrwicz L.S."/>
            <person name="Rokhsar D.S."/>
            <person name="Weissenbach J."/>
            <person name="Armbrust E.V."/>
            <person name="Green B.R."/>
            <person name="Van de Peer Y."/>
            <person name="Grigoriev I.V."/>
        </authorList>
    </citation>
    <scope>NUCLEOTIDE SEQUENCE [LARGE SCALE GENOMIC DNA]</scope>
    <source>
        <strain evidence="9 10">CCAP 1055/1</strain>
    </source>
</reference>
<dbReference type="PANTHER" id="PTHR13140:SF845">
    <property type="entry name" value="MYOSIN-LIKE PROTEIN"/>
    <property type="match status" value="1"/>
</dbReference>
<evidence type="ECO:0000256" key="3">
    <source>
        <dbReference type="ARBA" id="ARBA00023123"/>
    </source>
</evidence>
<evidence type="ECO:0000256" key="1">
    <source>
        <dbReference type="ARBA" id="ARBA00022741"/>
    </source>
</evidence>
<dbReference type="Gene3D" id="3.40.850.10">
    <property type="entry name" value="Kinesin motor domain"/>
    <property type="match status" value="1"/>
</dbReference>
<dbReference type="SMART" id="SM00242">
    <property type="entry name" value="MYSc"/>
    <property type="match status" value="1"/>
</dbReference>
<dbReference type="InterPro" id="IPR027417">
    <property type="entry name" value="P-loop_NTPase"/>
</dbReference>
<accession>B7G1E5</accession>
<dbReference type="KEGG" id="pti:PHATRDRAFT_52058"/>
<dbReference type="InParanoid" id="B7G1E5"/>
<dbReference type="GO" id="GO:0016459">
    <property type="term" value="C:myosin complex"/>
    <property type="evidence" value="ECO:0007669"/>
    <property type="project" value="UniProtKB-KW"/>
</dbReference>
<dbReference type="CDD" id="cd00124">
    <property type="entry name" value="MYSc"/>
    <property type="match status" value="1"/>
</dbReference>
<dbReference type="Proteomes" id="UP000000759">
    <property type="component" value="Chromosome 10"/>
</dbReference>
<dbReference type="AlphaFoldDB" id="B7G1E5"/>
<dbReference type="Gene3D" id="1.20.58.530">
    <property type="match status" value="1"/>
</dbReference>
<proteinExistence type="inferred from homology"/>
<comment type="similarity">
    <text evidence="6">Belongs to the TRAFAC class myosin-kinesin ATPase superfamily. Myosin family.</text>
</comment>
<dbReference type="Gene3D" id="1.10.10.820">
    <property type="match status" value="1"/>
</dbReference>
<dbReference type="eggNOG" id="KOG0160">
    <property type="taxonomic scope" value="Eukaryota"/>
</dbReference>
<dbReference type="SUPFAM" id="SSF52540">
    <property type="entry name" value="P-loop containing nucleoside triphosphate hydrolases"/>
    <property type="match status" value="1"/>
</dbReference>
<dbReference type="GO" id="GO:0005524">
    <property type="term" value="F:ATP binding"/>
    <property type="evidence" value="ECO:0007669"/>
    <property type="project" value="UniProtKB-UniRule"/>
</dbReference>
<dbReference type="GO" id="GO:0005737">
    <property type="term" value="C:cytoplasm"/>
    <property type="evidence" value="ECO:0007669"/>
    <property type="project" value="TreeGrafter"/>
</dbReference>
<evidence type="ECO:0000256" key="6">
    <source>
        <dbReference type="PROSITE-ProRule" id="PRU00782"/>
    </source>
</evidence>
<dbReference type="PANTHER" id="PTHR13140">
    <property type="entry name" value="MYOSIN"/>
    <property type="match status" value="1"/>
</dbReference>
<evidence type="ECO:0000256" key="5">
    <source>
        <dbReference type="ARBA" id="ARBA00023203"/>
    </source>
</evidence>
<feature type="region of interest" description="Actin-binding" evidence="6">
    <location>
        <begin position="656"/>
        <end position="678"/>
    </location>
</feature>
<dbReference type="InterPro" id="IPR000048">
    <property type="entry name" value="IQ_motif_EF-hand-BS"/>
</dbReference>
<dbReference type="Gene3D" id="1.20.120.720">
    <property type="entry name" value="Myosin VI head, motor domain, U50 subdomain"/>
    <property type="match status" value="1"/>
</dbReference>
<dbReference type="Pfam" id="PF00612">
    <property type="entry name" value="IQ"/>
    <property type="match status" value="1"/>
</dbReference>
<name>B7G1E5_PHATC</name>
<keyword evidence="10" id="KW-1185">Reference proteome</keyword>
<dbReference type="PROSITE" id="PS50096">
    <property type="entry name" value="IQ"/>
    <property type="match status" value="1"/>
</dbReference>
<evidence type="ECO:0000256" key="7">
    <source>
        <dbReference type="SAM" id="MobiDB-lite"/>
    </source>
</evidence>
<dbReference type="GO" id="GO:0007015">
    <property type="term" value="P:actin filament organization"/>
    <property type="evidence" value="ECO:0007669"/>
    <property type="project" value="TreeGrafter"/>
</dbReference>
<dbReference type="GO" id="GO:0016020">
    <property type="term" value="C:membrane"/>
    <property type="evidence" value="ECO:0007669"/>
    <property type="project" value="TreeGrafter"/>
</dbReference>
<dbReference type="Pfam" id="PF00063">
    <property type="entry name" value="Myosin_head"/>
    <property type="match status" value="1"/>
</dbReference>
<gene>
    <name evidence="9" type="primary">myoA1</name>
    <name evidence="9" type="ORF">PHATRDRAFT_52058</name>
</gene>